<dbReference type="PROSITE" id="PS51471">
    <property type="entry name" value="FE2OG_OXY"/>
    <property type="match status" value="1"/>
</dbReference>
<dbReference type="InterPro" id="IPR027443">
    <property type="entry name" value="IPNS-like_sf"/>
</dbReference>
<dbReference type="Proteomes" id="UP000290958">
    <property type="component" value="Unassembled WGS sequence"/>
</dbReference>
<dbReference type="SUPFAM" id="SSF51197">
    <property type="entry name" value="Clavaminate synthase-like"/>
    <property type="match status" value="1"/>
</dbReference>
<comment type="caution">
    <text evidence="7">The sequence shown here is derived from an EMBL/GenBank/DDBJ whole genome shotgun (WGS) entry which is preliminary data.</text>
</comment>
<reference evidence="8" key="1">
    <citation type="submission" date="2019-01" db="EMBL/GenBank/DDBJ databases">
        <title>Cytophagaceae bacterium strain CAR-16.</title>
        <authorList>
            <person name="Chen W.-M."/>
        </authorList>
    </citation>
    <scope>NUCLEOTIDE SEQUENCE [LARGE SCALE GENOMIC DNA]</scope>
    <source>
        <strain evidence="8">CHR27</strain>
    </source>
</reference>
<dbReference type="OrthoDB" id="21825at2"/>
<dbReference type="Pfam" id="PF14226">
    <property type="entry name" value="DIOX_N"/>
    <property type="match status" value="1"/>
</dbReference>
<dbReference type="EMBL" id="SBKP01000006">
    <property type="protein sequence ID" value="RXR29034.1"/>
    <property type="molecule type" value="Genomic_DNA"/>
</dbReference>
<keyword evidence="2 5" id="KW-0479">Metal-binding</keyword>
<gene>
    <name evidence="7" type="ORF">EQG66_08130</name>
</gene>
<evidence type="ECO:0000256" key="3">
    <source>
        <dbReference type="ARBA" id="ARBA00023002"/>
    </source>
</evidence>
<keyword evidence="4 5" id="KW-0408">Iron</keyword>
<evidence type="ECO:0000313" key="8">
    <source>
        <dbReference type="Proteomes" id="UP000290958"/>
    </source>
</evidence>
<keyword evidence="8" id="KW-1185">Reference proteome</keyword>
<evidence type="ECO:0000256" key="4">
    <source>
        <dbReference type="ARBA" id="ARBA00023004"/>
    </source>
</evidence>
<dbReference type="Gene3D" id="2.60.120.330">
    <property type="entry name" value="B-lactam Antibiotic, Isopenicillin N Synthase, Chain"/>
    <property type="match status" value="1"/>
</dbReference>
<dbReference type="RefSeq" id="WP_129404099.1">
    <property type="nucleotide sequence ID" value="NZ_SBKP01000006.1"/>
</dbReference>
<keyword evidence="3 5" id="KW-0560">Oxidoreductase</keyword>
<feature type="domain" description="Fe2OG dioxygenase" evidence="6">
    <location>
        <begin position="176"/>
        <end position="274"/>
    </location>
</feature>
<evidence type="ECO:0000256" key="2">
    <source>
        <dbReference type="ARBA" id="ARBA00022723"/>
    </source>
</evidence>
<dbReference type="GO" id="GO:0046872">
    <property type="term" value="F:metal ion binding"/>
    <property type="evidence" value="ECO:0007669"/>
    <property type="project" value="UniProtKB-KW"/>
</dbReference>
<dbReference type="PRINTS" id="PR00682">
    <property type="entry name" value="IPNSYNTHASE"/>
</dbReference>
<evidence type="ECO:0000313" key="7">
    <source>
        <dbReference type="EMBL" id="RXR29034.1"/>
    </source>
</evidence>
<dbReference type="PANTHER" id="PTHR10209">
    <property type="entry name" value="OXIDOREDUCTASE, 2OG-FE II OXYGENASE FAMILY PROTEIN"/>
    <property type="match status" value="1"/>
</dbReference>
<dbReference type="InterPro" id="IPR026992">
    <property type="entry name" value="DIOX_N"/>
</dbReference>
<dbReference type="GO" id="GO:0016491">
    <property type="term" value="F:oxidoreductase activity"/>
    <property type="evidence" value="ECO:0007669"/>
    <property type="project" value="UniProtKB-KW"/>
</dbReference>
<protein>
    <submittedName>
        <fullName evidence="7">Isopenicillin N synthase family oxygenase</fullName>
    </submittedName>
</protein>
<sequence length="344" mass="38316">MTSIVYDECVTVLPVVDISRLESGLLEDRLAVARDLDRACMDAGFLYLTGTQIDDAPFTRLLARAKAYFALDAETKMKSYIGLSVNHSGYVPMGEEQLGSGTYDLKEAFDINCEYALDEGRGPLLGPNLWPEMEGFRHDVGAYYAHVAAIGRQLFRAFALAFGLDENYFDAHLRHPPSQLRMIHYPHDASAEDRPGIGAHTDYECFTLLAVTAPGLQVIDKKGAWVDVPLLDGTMIMNIGDMMEILSNGRYLATRHRVKKVPEERYSFPMFCAFDYDYVVAPVVRGEVARYAPLKGGEHLFNQTAQTFAYLKRRVEQGELVLSDAVPLDSFGPKAARYSPMSSA</sequence>
<accession>A0A4Q1KK46</accession>
<evidence type="ECO:0000256" key="1">
    <source>
        <dbReference type="ARBA" id="ARBA00008056"/>
    </source>
</evidence>
<evidence type="ECO:0000259" key="6">
    <source>
        <dbReference type="PROSITE" id="PS51471"/>
    </source>
</evidence>
<dbReference type="InterPro" id="IPR005123">
    <property type="entry name" value="Oxoglu/Fe-dep_dioxygenase_dom"/>
</dbReference>
<name>A0A4Q1KK46_9SPHN</name>
<evidence type="ECO:0000256" key="5">
    <source>
        <dbReference type="RuleBase" id="RU003682"/>
    </source>
</evidence>
<proteinExistence type="inferred from homology"/>
<comment type="similarity">
    <text evidence="1 5">Belongs to the iron/ascorbate-dependent oxidoreductase family.</text>
</comment>
<dbReference type="AlphaFoldDB" id="A0A4Q1KK46"/>
<dbReference type="InterPro" id="IPR044861">
    <property type="entry name" value="IPNS-like_FE2OG_OXY"/>
</dbReference>
<organism evidence="7 8">
    <name type="scientific">Sphingobium fluviale</name>
    <dbReference type="NCBI Taxonomy" id="2506423"/>
    <lineage>
        <taxon>Bacteria</taxon>
        <taxon>Pseudomonadati</taxon>
        <taxon>Pseudomonadota</taxon>
        <taxon>Alphaproteobacteria</taxon>
        <taxon>Sphingomonadales</taxon>
        <taxon>Sphingomonadaceae</taxon>
        <taxon>Sphingobium</taxon>
    </lineage>
</organism>
<dbReference type="Pfam" id="PF03171">
    <property type="entry name" value="2OG-FeII_Oxy"/>
    <property type="match status" value="1"/>
</dbReference>
<dbReference type="PANTHER" id="PTHR10209:SF881">
    <property type="entry name" value="FI07970P-RELATED"/>
    <property type="match status" value="1"/>
</dbReference>